<organism evidence="2 3">
    <name type="scientific">Streptococcus equi subsp. ruminatorum CECT 5772</name>
    <dbReference type="NCBI Taxonomy" id="1051981"/>
    <lineage>
        <taxon>Bacteria</taxon>
        <taxon>Bacillati</taxon>
        <taxon>Bacillota</taxon>
        <taxon>Bacilli</taxon>
        <taxon>Lactobacillales</taxon>
        <taxon>Streptococcaceae</taxon>
        <taxon>Streptococcus</taxon>
    </lineage>
</organism>
<protein>
    <submittedName>
        <fullName evidence="2">Phage protein</fullName>
    </submittedName>
</protein>
<reference evidence="2 3" key="1">
    <citation type="journal article" date="2014" name="Int. J. Syst. Evol. Microbiol.">
        <title>Phylogenomics and the dynamic genome evolution of the genus Streptococcus.</title>
        <authorList>
            <consortium name="The Broad Institute Genome Sequencing Platform"/>
            <person name="Richards V.P."/>
            <person name="Palmer S.R."/>
            <person name="Pavinski Bitar P.D."/>
            <person name="Qin X."/>
            <person name="Weinstock G.M."/>
            <person name="Highlander S.K."/>
            <person name="Town C.D."/>
            <person name="Burne R.A."/>
            <person name="Stanhope M.J."/>
        </authorList>
    </citation>
    <scope>NUCLEOTIDE SEQUENCE [LARGE SCALE GENOMIC DNA]</scope>
    <source>
        <strain evidence="2 3">CECT 5772</strain>
    </source>
</reference>
<accession>A0A922NUF0</accession>
<keyword evidence="1" id="KW-0175">Coiled coil</keyword>
<evidence type="ECO:0000313" key="3">
    <source>
        <dbReference type="Proteomes" id="UP000028704"/>
    </source>
</evidence>
<dbReference type="EMBL" id="AWEX01000061">
    <property type="protein sequence ID" value="KED04185.1"/>
    <property type="molecule type" value="Genomic_DNA"/>
</dbReference>
<comment type="caution">
    <text evidence="2">The sequence shown here is derived from an EMBL/GenBank/DDBJ whole genome shotgun (WGS) entry which is preliminary data.</text>
</comment>
<evidence type="ECO:0000313" key="2">
    <source>
        <dbReference type="EMBL" id="KED04185.1"/>
    </source>
</evidence>
<evidence type="ECO:0000256" key="1">
    <source>
        <dbReference type="SAM" id="Coils"/>
    </source>
</evidence>
<name>A0A922NUF0_9STRE</name>
<sequence>MYTPQNKTYADILAKVEEATEQWITRKKASSIKDDVVITDEDIQDEKERIFIEKYGEALYDYKLDTYRQELDGLKVKAREQVDQFNSFVKELEKDDRYTERGQVDLYRAERKKVEESLKEIGEAQHKLGIDIQKIEVEAAHRAWEKLEKEMAPNSISPSEYQYIEMLMSRNDSEEMRQKIAKQFHYHISVLDYLNADRKFGEPIIKHPLEDVKNRKVNYIQIGDVRLPETYSSRYLSDLLRNFKGKIFFKGDYEKAEGALF</sequence>
<dbReference type="AlphaFoldDB" id="A0A922NUF0"/>
<dbReference type="Proteomes" id="UP000028704">
    <property type="component" value="Unassembled WGS sequence"/>
</dbReference>
<dbReference type="RefSeq" id="WP_037580665.1">
    <property type="nucleotide sequence ID" value="NZ_AWEX01000061.1"/>
</dbReference>
<feature type="coiled-coil region" evidence="1">
    <location>
        <begin position="64"/>
        <end position="95"/>
    </location>
</feature>
<gene>
    <name evidence="2" type="ORF">CECT5772_06828</name>
</gene>
<proteinExistence type="predicted"/>